<evidence type="ECO:0000313" key="3">
    <source>
        <dbReference type="Proteomes" id="UP000011087"/>
    </source>
</evidence>
<keyword evidence="3" id="KW-1185">Reference proteome</keyword>
<evidence type="ECO:0000313" key="1">
    <source>
        <dbReference type="EMBL" id="EKX36121.1"/>
    </source>
</evidence>
<dbReference type="GO" id="GO:0006310">
    <property type="term" value="P:DNA recombination"/>
    <property type="evidence" value="ECO:0007669"/>
    <property type="project" value="InterPro"/>
</dbReference>
<feature type="non-terminal residue" evidence="1">
    <location>
        <position position="1"/>
    </location>
</feature>
<name>L1IIR0_GUITC</name>
<dbReference type="GeneID" id="17292923"/>
<reference evidence="1 3" key="1">
    <citation type="journal article" date="2012" name="Nature">
        <title>Algal genomes reveal evolutionary mosaicism and the fate of nucleomorphs.</title>
        <authorList>
            <consortium name="DOE Joint Genome Institute"/>
            <person name="Curtis B.A."/>
            <person name="Tanifuji G."/>
            <person name="Burki F."/>
            <person name="Gruber A."/>
            <person name="Irimia M."/>
            <person name="Maruyama S."/>
            <person name="Arias M.C."/>
            <person name="Ball S.G."/>
            <person name="Gile G.H."/>
            <person name="Hirakawa Y."/>
            <person name="Hopkins J.F."/>
            <person name="Kuo A."/>
            <person name="Rensing S.A."/>
            <person name="Schmutz J."/>
            <person name="Symeonidi A."/>
            <person name="Elias M."/>
            <person name="Eveleigh R.J."/>
            <person name="Herman E.K."/>
            <person name="Klute M.J."/>
            <person name="Nakayama T."/>
            <person name="Obornik M."/>
            <person name="Reyes-Prieto A."/>
            <person name="Armbrust E.V."/>
            <person name="Aves S.J."/>
            <person name="Beiko R.G."/>
            <person name="Coutinho P."/>
            <person name="Dacks J.B."/>
            <person name="Durnford D.G."/>
            <person name="Fast N.M."/>
            <person name="Green B.R."/>
            <person name="Grisdale C.J."/>
            <person name="Hempel F."/>
            <person name="Henrissat B."/>
            <person name="Hoppner M.P."/>
            <person name="Ishida K."/>
            <person name="Kim E."/>
            <person name="Koreny L."/>
            <person name="Kroth P.G."/>
            <person name="Liu Y."/>
            <person name="Malik S.B."/>
            <person name="Maier U.G."/>
            <person name="McRose D."/>
            <person name="Mock T."/>
            <person name="Neilson J.A."/>
            <person name="Onodera N.T."/>
            <person name="Poole A.M."/>
            <person name="Pritham E.J."/>
            <person name="Richards T.A."/>
            <person name="Rocap G."/>
            <person name="Roy S.W."/>
            <person name="Sarai C."/>
            <person name="Schaack S."/>
            <person name="Shirato S."/>
            <person name="Slamovits C.H."/>
            <person name="Spencer D.F."/>
            <person name="Suzuki S."/>
            <person name="Worden A.Z."/>
            <person name="Zauner S."/>
            <person name="Barry K."/>
            <person name="Bell C."/>
            <person name="Bharti A.K."/>
            <person name="Crow J.A."/>
            <person name="Grimwood J."/>
            <person name="Kramer R."/>
            <person name="Lindquist E."/>
            <person name="Lucas S."/>
            <person name="Salamov A."/>
            <person name="McFadden G.I."/>
            <person name="Lane C.E."/>
            <person name="Keeling P.J."/>
            <person name="Gray M.W."/>
            <person name="Grigoriev I.V."/>
            <person name="Archibald J.M."/>
        </authorList>
    </citation>
    <scope>NUCLEOTIDE SEQUENCE</scope>
    <source>
        <strain evidence="1 3">CCMP2712</strain>
    </source>
</reference>
<dbReference type="GO" id="GO:0015074">
    <property type="term" value="P:DNA integration"/>
    <property type="evidence" value="ECO:0007669"/>
    <property type="project" value="InterPro"/>
</dbReference>
<gene>
    <name evidence="1" type="ORF">GUITHDRAFT_48520</name>
</gene>
<reference evidence="2" key="3">
    <citation type="submission" date="2015-06" db="UniProtKB">
        <authorList>
            <consortium name="EnsemblProtists"/>
        </authorList>
    </citation>
    <scope>IDENTIFICATION</scope>
</reference>
<protein>
    <recommendedName>
        <fullName evidence="4">Tyr recombinase domain-containing protein</fullName>
    </recommendedName>
</protein>
<organism evidence="1">
    <name type="scientific">Guillardia theta (strain CCMP2712)</name>
    <name type="common">Cryptophyte</name>
    <dbReference type="NCBI Taxonomy" id="905079"/>
    <lineage>
        <taxon>Eukaryota</taxon>
        <taxon>Cryptophyceae</taxon>
        <taxon>Pyrenomonadales</taxon>
        <taxon>Geminigeraceae</taxon>
        <taxon>Guillardia</taxon>
    </lineage>
</organism>
<proteinExistence type="predicted"/>
<evidence type="ECO:0008006" key="4">
    <source>
        <dbReference type="Google" id="ProtNLM"/>
    </source>
</evidence>
<dbReference type="GO" id="GO:0003677">
    <property type="term" value="F:DNA binding"/>
    <property type="evidence" value="ECO:0007669"/>
    <property type="project" value="InterPro"/>
</dbReference>
<accession>L1IIR0</accession>
<evidence type="ECO:0000313" key="2">
    <source>
        <dbReference type="EnsemblProtists" id="EKX36121"/>
    </source>
</evidence>
<dbReference type="OMA" id="IAMFWAT"/>
<dbReference type="Proteomes" id="UP000011087">
    <property type="component" value="Unassembled WGS sequence"/>
</dbReference>
<reference evidence="3" key="2">
    <citation type="submission" date="2012-11" db="EMBL/GenBank/DDBJ databases">
        <authorList>
            <person name="Kuo A."/>
            <person name="Curtis B.A."/>
            <person name="Tanifuji G."/>
            <person name="Burki F."/>
            <person name="Gruber A."/>
            <person name="Irimia M."/>
            <person name="Maruyama S."/>
            <person name="Arias M.C."/>
            <person name="Ball S.G."/>
            <person name="Gile G.H."/>
            <person name="Hirakawa Y."/>
            <person name="Hopkins J.F."/>
            <person name="Rensing S.A."/>
            <person name="Schmutz J."/>
            <person name="Symeonidi A."/>
            <person name="Elias M."/>
            <person name="Eveleigh R.J."/>
            <person name="Herman E.K."/>
            <person name="Klute M.J."/>
            <person name="Nakayama T."/>
            <person name="Obornik M."/>
            <person name="Reyes-Prieto A."/>
            <person name="Armbrust E.V."/>
            <person name="Aves S.J."/>
            <person name="Beiko R.G."/>
            <person name="Coutinho P."/>
            <person name="Dacks J.B."/>
            <person name="Durnford D.G."/>
            <person name="Fast N.M."/>
            <person name="Green B.R."/>
            <person name="Grisdale C."/>
            <person name="Hempe F."/>
            <person name="Henrissat B."/>
            <person name="Hoppner M.P."/>
            <person name="Ishida K.-I."/>
            <person name="Kim E."/>
            <person name="Koreny L."/>
            <person name="Kroth P.G."/>
            <person name="Liu Y."/>
            <person name="Malik S.-B."/>
            <person name="Maier U.G."/>
            <person name="McRose D."/>
            <person name="Mock T."/>
            <person name="Neilson J.A."/>
            <person name="Onodera N.T."/>
            <person name="Poole A.M."/>
            <person name="Pritham E.J."/>
            <person name="Richards T.A."/>
            <person name="Rocap G."/>
            <person name="Roy S.W."/>
            <person name="Sarai C."/>
            <person name="Schaack S."/>
            <person name="Shirato S."/>
            <person name="Slamovits C.H."/>
            <person name="Spencer D.F."/>
            <person name="Suzuki S."/>
            <person name="Worden A.Z."/>
            <person name="Zauner S."/>
            <person name="Barry K."/>
            <person name="Bell C."/>
            <person name="Bharti A.K."/>
            <person name="Crow J.A."/>
            <person name="Grimwood J."/>
            <person name="Kramer R."/>
            <person name="Lindquist E."/>
            <person name="Lucas S."/>
            <person name="Salamov A."/>
            <person name="McFadden G.I."/>
            <person name="Lane C.E."/>
            <person name="Keeling P.J."/>
            <person name="Gray M.W."/>
            <person name="Grigoriev I.V."/>
            <person name="Archibald J.M."/>
        </authorList>
    </citation>
    <scope>NUCLEOTIDE SEQUENCE</scope>
    <source>
        <strain evidence="3">CCMP2712</strain>
    </source>
</reference>
<dbReference type="STRING" id="905079.L1IIR0"/>
<dbReference type="KEGG" id="gtt:GUITHDRAFT_48520"/>
<dbReference type="OrthoDB" id="163776at2759"/>
<dbReference type="Gene3D" id="1.10.443.10">
    <property type="entry name" value="Intergrase catalytic core"/>
    <property type="match status" value="1"/>
</dbReference>
<dbReference type="RefSeq" id="XP_005823101.1">
    <property type="nucleotide sequence ID" value="XM_005823044.1"/>
</dbReference>
<dbReference type="AlphaFoldDB" id="L1IIR0"/>
<sequence length="118" mass="13267">MGWKDDHMWICFPHSKTDQVGERNEPKSIYANPICPAICPILAMGVYLMSHSPDTRKLFPGGSQYHRFVNCLQKVMTLPERAVCQELQRLGMNKEDLGTHSIRKGAATYCTSGSTHCP</sequence>
<dbReference type="HOGENOM" id="CLU_105295_1_0_1"/>
<dbReference type="EnsemblProtists" id="EKX36121">
    <property type="protein sequence ID" value="EKX36121"/>
    <property type="gene ID" value="GUITHDRAFT_48520"/>
</dbReference>
<dbReference type="EMBL" id="JH993078">
    <property type="protein sequence ID" value="EKX36121.1"/>
    <property type="molecule type" value="Genomic_DNA"/>
</dbReference>
<dbReference type="InterPro" id="IPR013762">
    <property type="entry name" value="Integrase-like_cat_sf"/>
</dbReference>
<dbReference type="PaxDb" id="55529-EKX36121"/>